<dbReference type="PANTHER" id="PTHR12110:SF41">
    <property type="entry name" value="INOSOSE DEHYDRATASE"/>
    <property type="match status" value="1"/>
</dbReference>
<dbReference type="Gene3D" id="3.20.20.150">
    <property type="entry name" value="Divalent-metal-dependent TIM barrel enzymes"/>
    <property type="match status" value="1"/>
</dbReference>
<gene>
    <name evidence="2" type="ORF">VB248_17690</name>
</gene>
<sequence length="319" mass="36464">MKIGISLDMVNVHHQEPNRNRYESKYYWDELYPMIATAGFRAVEIPFDPFWIFRGGSGVPFTKYCIEVKFETVAKFVTHLQANGIEKVAGIHFNPTIFMRNENLDFYFGASGYFGGEAIRYAAELGCDYIAITPTPPYGLVQHYHGKNPNWEGDFMNRTIQLINGFATIAQEKDIKISLRNEYWSVLRSQDYQTFLSQLDDSIHFNIDSANLSIAGQNSTELLKNNASKIGSIYLTDTAFMDDNETWKTPLPEYPQHRATQVFKDVGLGKVDLSGFCQTLKEINYDGWAIVSNRQTREPMRALLRSRKTISDLGIEISE</sequence>
<evidence type="ECO:0000259" key="1">
    <source>
        <dbReference type="Pfam" id="PF01261"/>
    </source>
</evidence>
<evidence type="ECO:0000313" key="3">
    <source>
        <dbReference type="Proteomes" id="UP001302949"/>
    </source>
</evidence>
<protein>
    <submittedName>
        <fullName evidence="2">TIM barrel protein</fullName>
    </submittedName>
</protein>
<name>A0ABU5QDR0_9BACT</name>
<feature type="domain" description="Xylose isomerase-like TIM barrel" evidence="1">
    <location>
        <begin position="35"/>
        <end position="292"/>
    </location>
</feature>
<evidence type="ECO:0000313" key="2">
    <source>
        <dbReference type="EMBL" id="MEA5140988.1"/>
    </source>
</evidence>
<reference evidence="2 3" key="1">
    <citation type="submission" date="2023-12" db="EMBL/GenBank/DDBJ databases">
        <title>Novel species of the genus Arcicella isolated from rivers.</title>
        <authorList>
            <person name="Lu H."/>
        </authorList>
    </citation>
    <scope>NUCLEOTIDE SEQUENCE [LARGE SCALE GENOMIC DNA]</scope>
    <source>
        <strain evidence="2 3">KCTC 23307</strain>
    </source>
</reference>
<organism evidence="2 3">
    <name type="scientific">Arcicella rigui</name>
    <dbReference type="NCBI Taxonomy" id="797020"/>
    <lineage>
        <taxon>Bacteria</taxon>
        <taxon>Pseudomonadati</taxon>
        <taxon>Bacteroidota</taxon>
        <taxon>Cytophagia</taxon>
        <taxon>Cytophagales</taxon>
        <taxon>Flectobacillaceae</taxon>
        <taxon>Arcicella</taxon>
    </lineage>
</organism>
<comment type="caution">
    <text evidence="2">The sequence shown here is derived from an EMBL/GenBank/DDBJ whole genome shotgun (WGS) entry which is preliminary data.</text>
</comment>
<dbReference type="PANTHER" id="PTHR12110">
    <property type="entry name" value="HYDROXYPYRUVATE ISOMERASE"/>
    <property type="match status" value="1"/>
</dbReference>
<dbReference type="Proteomes" id="UP001302949">
    <property type="component" value="Unassembled WGS sequence"/>
</dbReference>
<dbReference type="InterPro" id="IPR036237">
    <property type="entry name" value="Xyl_isomerase-like_sf"/>
</dbReference>
<accession>A0ABU5QDR0</accession>
<dbReference type="EMBL" id="JAYFUM010000022">
    <property type="protein sequence ID" value="MEA5140988.1"/>
    <property type="molecule type" value="Genomic_DNA"/>
</dbReference>
<dbReference type="InterPro" id="IPR050312">
    <property type="entry name" value="IolE/XylAMocC-like"/>
</dbReference>
<proteinExistence type="predicted"/>
<dbReference type="Pfam" id="PF01261">
    <property type="entry name" value="AP_endonuc_2"/>
    <property type="match status" value="1"/>
</dbReference>
<keyword evidence="3" id="KW-1185">Reference proteome</keyword>
<dbReference type="SUPFAM" id="SSF51658">
    <property type="entry name" value="Xylose isomerase-like"/>
    <property type="match status" value="1"/>
</dbReference>
<dbReference type="InterPro" id="IPR013022">
    <property type="entry name" value="Xyl_isomerase-like_TIM-brl"/>
</dbReference>
<dbReference type="RefSeq" id="WP_323298144.1">
    <property type="nucleotide sequence ID" value="NZ_JAYFUM010000022.1"/>
</dbReference>